<dbReference type="Proteomes" id="UP000307657">
    <property type="component" value="Unassembled WGS sequence"/>
</dbReference>
<dbReference type="InterPro" id="IPR016162">
    <property type="entry name" value="Ald_DH_N"/>
</dbReference>
<dbReference type="Gene3D" id="3.40.605.10">
    <property type="entry name" value="Aldehyde Dehydrogenase, Chain A, domain 1"/>
    <property type="match status" value="1"/>
</dbReference>
<evidence type="ECO:0000259" key="6">
    <source>
        <dbReference type="Pfam" id="PF00171"/>
    </source>
</evidence>
<comment type="similarity">
    <text evidence="1 5">Belongs to the aldehyde dehydrogenase family.</text>
</comment>
<evidence type="ECO:0000313" key="7">
    <source>
        <dbReference type="EMBL" id="TJY36441.1"/>
    </source>
</evidence>
<dbReference type="FunFam" id="3.40.605.10:FF:000007">
    <property type="entry name" value="NAD/NADP-dependent betaine aldehyde dehydrogenase"/>
    <property type="match status" value="1"/>
</dbReference>
<keyword evidence="8" id="KW-1185">Reference proteome</keyword>
<dbReference type="PANTHER" id="PTHR43720">
    <property type="entry name" value="2-AMINOMUCONIC SEMIALDEHYDE DEHYDROGENASE"/>
    <property type="match status" value="1"/>
</dbReference>
<gene>
    <name evidence="7" type="ORF">E5167_07200</name>
</gene>
<dbReference type="EMBL" id="SUPL01000003">
    <property type="protein sequence ID" value="TJY36441.1"/>
    <property type="molecule type" value="Genomic_DNA"/>
</dbReference>
<evidence type="ECO:0000313" key="8">
    <source>
        <dbReference type="Proteomes" id="UP000307657"/>
    </source>
</evidence>
<dbReference type="GO" id="GO:0016620">
    <property type="term" value="F:oxidoreductase activity, acting on the aldehyde or oxo group of donors, NAD or NADP as acceptor"/>
    <property type="evidence" value="ECO:0007669"/>
    <property type="project" value="InterPro"/>
</dbReference>
<dbReference type="SUPFAM" id="SSF53720">
    <property type="entry name" value="ALDH-like"/>
    <property type="match status" value="1"/>
</dbReference>
<dbReference type="InterPro" id="IPR016161">
    <property type="entry name" value="Ald_DH/histidinol_DH"/>
</dbReference>
<dbReference type="Pfam" id="PF00171">
    <property type="entry name" value="Aldedh"/>
    <property type="match status" value="1"/>
</dbReference>
<comment type="caution">
    <text evidence="7">The sequence shown here is derived from an EMBL/GenBank/DDBJ whole genome shotgun (WGS) entry which is preliminary data.</text>
</comment>
<keyword evidence="3" id="KW-0520">NAD</keyword>
<reference evidence="7 8" key="1">
    <citation type="submission" date="2019-04" db="EMBL/GenBank/DDBJ databases">
        <title>Lacinutrix sp. nov., isolated from marine water.</title>
        <authorList>
            <person name="Kim W."/>
        </authorList>
    </citation>
    <scope>NUCLEOTIDE SEQUENCE [LARGE SCALE GENOMIC DNA]</scope>
    <source>
        <strain evidence="7 8">CAU 1491</strain>
    </source>
</reference>
<dbReference type="PROSITE" id="PS00687">
    <property type="entry name" value="ALDEHYDE_DEHYDR_GLU"/>
    <property type="match status" value="1"/>
</dbReference>
<dbReference type="Gene3D" id="3.40.309.10">
    <property type="entry name" value="Aldehyde Dehydrogenase, Chain A, domain 2"/>
    <property type="match status" value="1"/>
</dbReference>
<dbReference type="PROSITE" id="PS00070">
    <property type="entry name" value="ALDEHYDE_DEHYDR_CYS"/>
    <property type="match status" value="1"/>
</dbReference>
<dbReference type="InterPro" id="IPR029510">
    <property type="entry name" value="Ald_DH_CS_GLU"/>
</dbReference>
<protein>
    <submittedName>
        <fullName evidence="7">Aldehyde dehydrogenase</fullName>
    </submittedName>
</protein>
<dbReference type="AlphaFoldDB" id="A0A4U0EWR7"/>
<accession>A0A4U0EWR7</accession>
<dbReference type="RefSeq" id="WP_136842569.1">
    <property type="nucleotide sequence ID" value="NZ_SUPL01000003.1"/>
</dbReference>
<evidence type="ECO:0000256" key="3">
    <source>
        <dbReference type="ARBA" id="ARBA00023027"/>
    </source>
</evidence>
<name>A0A4U0EWR7_9FLAO</name>
<dbReference type="InterPro" id="IPR016163">
    <property type="entry name" value="Ald_DH_C"/>
</dbReference>
<evidence type="ECO:0000256" key="5">
    <source>
        <dbReference type="RuleBase" id="RU003345"/>
    </source>
</evidence>
<sequence length="479" mass="52919">MNIQNYINGNFHNPIQGNWLNNYNPSNGEIYSQTPNSSKEDVENAYIAAKSAFPSWSQTTLEERSRIMLKISEGIEANLDRLAEAESKDNGKPIWLAKAIDIPRASSNFRFFANAITQFASESHESVGQQAINYTLRQPIGVVGCISPWNLPLYLFTWKIAPAIAAGNCVVAKPSEVTPMTAYLLGDILKEAGLPKGVLNIVHGLGPTTGQAIVEHPDIKAISFTGGTATGAHIAKVAAPMFKKLSLELGGKNPNIIFADCDYDDMLTTTVRSSFANQGQICLCGSRIFVEKSIYEQFKKDFVERVKNMKVGHPSDEKTKIGALVSKAHLEKVLSYVDIAKDEGGKVICGGNKVTVEGYENGYYMEPTIIEIETDECRVNQEEIFGPVVTIMPFSNEDKVLQMANKVKYGLSATLWTNNLKRTMRMSNQLQAGIVWINTWLMRDLRTPFGGLKDSGVGREGGFESLRFFTEAKNVCIKY</sequence>
<keyword evidence="2 5" id="KW-0560">Oxidoreductase</keyword>
<proteinExistence type="inferred from homology"/>
<dbReference type="InterPro" id="IPR016160">
    <property type="entry name" value="Ald_DH_CS_CYS"/>
</dbReference>
<evidence type="ECO:0000256" key="1">
    <source>
        <dbReference type="ARBA" id="ARBA00009986"/>
    </source>
</evidence>
<dbReference type="InterPro" id="IPR015590">
    <property type="entry name" value="Aldehyde_DH_dom"/>
</dbReference>
<dbReference type="FunFam" id="3.40.309.10:FF:000012">
    <property type="entry name" value="Betaine aldehyde dehydrogenase"/>
    <property type="match status" value="1"/>
</dbReference>
<feature type="domain" description="Aldehyde dehydrogenase" evidence="6">
    <location>
        <begin position="20"/>
        <end position="475"/>
    </location>
</feature>
<dbReference type="PANTHER" id="PTHR43720:SF2">
    <property type="entry name" value="2-AMINOMUCONIC SEMIALDEHYDE DEHYDROGENASE"/>
    <property type="match status" value="1"/>
</dbReference>
<organism evidence="7 8">
    <name type="scientific">Pontimicrobium aquaticum</name>
    <dbReference type="NCBI Taxonomy" id="2565367"/>
    <lineage>
        <taxon>Bacteria</taxon>
        <taxon>Pseudomonadati</taxon>
        <taxon>Bacteroidota</taxon>
        <taxon>Flavobacteriia</taxon>
        <taxon>Flavobacteriales</taxon>
        <taxon>Flavobacteriaceae</taxon>
        <taxon>Pontimicrobium</taxon>
    </lineage>
</organism>
<evidence type="ECO:0000256" key="4">
    <source>
        <dbReference type="PROSITE-ProRule" id="PRU10007"/>
    </source>
</evidence>
<dbReference type="CDD" id="cd07093">
    <property type="entry name" value="ALDH_F8_HMSADH"/>
    <property type="match status" value="1"/>
</dbReference>
<dbReference type="OrthoDB" id="9762913at2"/>
<evidence type="ECO:0000256" key="2">
    <source>
        <dbReference type="ARBA" id="ARBA00023002"/>
    </source>
</evidence>
<feature type="active site" evidence="4">
    <location>
        <position position="248"/>
    </location>
</feature>